<name>A0A8T2TF64_CERRI</name>
<gene>
    <name evidence="2" type="ORF">KP509_13G043900</name>
</gene>
<keyword evidence="1" id="KW-1133">Transmembrane helix</keyword>
<feature type="transmembrane region" description="Helical" evidence="1">
    <location>
        <begin position="72"/>
        <end position="94"/>
    </location>
</feature>
<dbReference type="Proteomes" id="UP000825935">
    <property type="component" value="Chromosome 13"/>
</dbReference>
<evidence type="ECO:0000256" key="1">
    <source>
        <dbReference type="SAM" id="Phobius"/>
    </source>
</evidence>
<evidence type="ECO:0000313" key="3">
    <source>
        <dbReference type="Proteomes" id="UP000825935"/>
    </source>
</evidence>
<proteinExistence type="predicted"/>
<keyword evidence="1" id="KW-0472">Membrane</keyword>
<accession>A0A8T2TF64</accession>
<dbReference type="AlphaFoldDB" id="A0A8T2TF64"/>
<protein>
    <submittedName>
        <fullName evidence="2">Uncharacterized protein</fullName>
    </submittedName>
</protein>
<evidence type="ECO:0000313" key="2">
    <source>
        <dbReference type="EMBL" id="KAH7421170.1"/>
    </source>
</evidence>
<keyword evidence="3" id="KW-1185">Reference proteome</keyword>
<keyword evidence="1" id="KW-0812">Transmembrane</keyword>
<reference evidence="2" key="1">
    <citation type="submission" date="2021-08" db="EMBL/GenBank/DDBJ databases">
        <title>WGS assembly of Ceratopteris richardii.</title>
        <authorList>
            <person name="Marchant D.B."/>
            <person name="Chen G."/>
            <person name="Jenkins J."/>
            <person name="Shu S."/>
            <person name="Leebens-Mack J."/>
            <person name="Grimwood J."/>
            <person name="Schmutz J."/>
            <person name="Soltis P."/>
            <person name="Soltis D."/>
            <person name="Chen Z.-H."/>
        </authorList>
    </citation>
    <scope>NUCLEOTIDE SEQUENCE</scope>
    <source>
        <strain evidence="2">Whitten #5841</strain>
        <tissue evidence="2">Leaf</tissue>
    </source>
</reference>
<organism evidence="2 3">
    <name type="scientific">Ceratopteris richardii</name>
    <name type="common">Triangle waterfern</name>
    <dbReference type="NCBI Taxonomy" id="49495"/>
    <lineage>
        <taxon>Eukaryota</taxon>
        <taxon>Viridiplantae</taxon>
        <taxon>Streptophyta</taxon>
        <taxon>Embryophyta</taxon>
        <taxon>Tracheophyta</taxon>
        <taxon>Polypodiopsida</taxon>
        <taxon>Polypodiidae</taxon>
        <taxon>Polypodiales</taxon>
        <taxon>Pteridineae</taxon>
        <taxon>Pteridaceae</taxon>
        <taxon>Parkerioideae</taxon>
        <taxon>Ceratopteris</taxon>
    </lineage>
</organism>
<dbReference type="EMBL" id="CM035418">
    <property type="protein sequence ID" value="KAH7421170.1"/>
    <property type="molecule type" value="Genomic_DNA"/>
</dbReference>
<sequence length="280" mass="30682">MTRQLSSASRHFQSSGFSFNDEISLPFSAKGHGFCRNRHAVCVQASKDHQIPKPCRELNAGSGSFASRSRNVSAIAGFAMAASVTIGMSSIAFYDITMAVEQDVNSTTVELSTTSNGIGAQGENSSPTYITTNYSADPSISSQPPSNLSFSIAIPIPHEREWIIIRNGYVAPVPLLQKHVSSGLQCPQWTPSKLEMVLPDFNGRPKAFPRKGYHWFASFVLTGTRDGDFLRLADSRDEIEHIASVHDNTLNSVREELGQQKGMSSSFKKPRVEKLTCFSM</sequence>
<dbReference type="OrthoDB" id="1967991at2759"/>
<comment type="caution">
    <text evidence="2">The sequence shown here is derived from an EMBL/GenBank/DDBJ whole genome shotgun (WGS) entry which is preliminary data.</text>
</comment>